<dbReference type="InterPro" id="IPR007433">
    <property type="entry name" value="DUF481"/>
</dbReference>
<reference evidence="1" key="1">
    <citation type="submission" date="2018-05" db="EMBL/GenBank/DDBJ databases">
        <authorList>
            <person name="Lanie J.A."/>
            <person name="Ng W.-L."/>
            <person name="Kazmierczak K.M."/>
            <person name="Andrzejewski T.M."/>
            <person name="Davidsen T.M."/>
            <person name="Wayne K.J."/>
            <person name="Tettelin H."/>
            <person name="Glass J.I."/>
            <person name="Rusch D."/>
            <person name="Podicherti R."/>
            <person name="Tsui H.-C.T."/>
            <person name="Winkler M.E."/>
        </authorList>
    </citation>
    <scope>NUCLEOTIDE SEQUENCE</scope>
</reference>
<gene>
    <name evidence="1" type="ORF">METZ01_LOCUS89853</name>
</gene>
<organism evidence="1">
    <name type="scientific">marine metagenome</name>
    <dbReference type="NCBI Taxonomy" id="408172"/>
    <lineage>
        <taxon>unclassified sequences</taxon>
        <taxon>metagenomes</taxon>
        <taxon>ecological metagenomes</taxon>
    </lineage>
</organism>
<sequence length="234" mass="25963">MWKTTAMLILIIVCPVAFGQGVVFVSGSASFGYIATSGNTDSNSSNVALGLLYEYRIWDFEFDLSAIGASMEDETTAEAYSSSLKTKRDFNEENYFFGVLDWNKDRFSGYEQQISESFGYGRQLVNGERHLLNVEFGAGARQANLRGGVSRDEGILRGSADYKWIISQMSEFTQDLIVENGSKNTYVESVSALKARVFDDISLVISFTVKSNSDVPRGSKKTDTFSAVSLEYDF</sequence>
<evidence type="ECO:0000313" key="1">
    <source>
        <dbReference type="EMBL" id="SVA36999.1"/>
    </source>
</evidence>
<dbReference type="AlphaFoldDB" id="A0A381V9D7"/>
<dbReference type="Pfam" id="PF04338">
    <property type="entry name" value="DUF481"/>
    <property type="match status" value="1"/>
</dbReference>
<protein>
    <recommendedName>
        <fullName evidence="2">Salt-induced outer membrane protein</fullName>
    </recommendedName>
</protein>
<proteinExistence type="predicted"/>
<accession>A0A381V9D7</accession>
<name>A0A381V9D7_9ZZZZ</name>
<evidence type="ECO:0008006" key="2">
    <source>
        <dbReference type="Google" id="ProtNLM"/>
    </source>
</evidence>
<dbReference type="EMBL" id="UINC01008211">
    <property type="protein sequence ID" value="SVA36999.1"/>
    <property type="molecule type" value="Genomic_DNA"/>
</dbReference>